<evidence type="ECO:0000256" key="1">
    <source>
        <dbReference type="SAM" id="Phobius"/>
    </source>
</evidence>
<accession>A0A974C5U3</accession>
<feature type="transmembrane region" description="Helical" evidence="1">
    <location>
        <begin position="26"/>
        <end position="47"/>
    </location>
</feature>
<name>A0A974C5U3_XENLA</name>
<organism evidence="2 3">
    <name type="scientific">Xenopus laevis</name>
    <name type="common">African clawed frog</name>
    <dbReference type="NCBI Taxonomy" id="8355"/>
    <lineage>
        <taxon>Eukaryota</taxon>
        <taxon>Metazoa</taxon>
        <taxon>Chordata</taxon>
        <taxon>Craniata</taxon>
        <taxon>Vertebrata</taxon>
        <taxon>Euteleostomi</taxon>
        <taxon>Amphibia</taxon>
        <taxon>Batrachia</taxon>
        <taxon>Anura</taxon>
        <taxon>Pipoidea</taxon>
        <taxon>Pipidae</taxon>
        <taxon>Xenopodinae</taxon>
        <taxon>Xenopus</taxon>
        <taxon>Xenopus</taxon>
    </lineage>
</organism>
<dbReference type="Proteomes" id="UP000694892">
    <property type="component" value="Chromosome 8L"/>
</dbReference>
<dbReference type="EMBL" id="CM004480">
    <property type="protein sequence ID" value="OCT67177.1"/>
    <property type="molecule type" value="Genomic_DNA"/>
</dbReference>
<evidence type="ECO:0000313" key="3">
    <source>
        <dbReference type="Proteomes" id="UP000694892"/>
    </source>
</evidence>
<dbReference type="AlphaFoldDB" id="A0A974C5U3"/>
<gene>
    <name evidence="2" type="ORF">XELAEV_18038459mg</name>
</gene>
<keyword evidence="1" id="KW-1133">Transmembrane helix</keyword>
<keyword evidence="1" id="KW-0472">Membrane</keyword>
<protein>
    <submittedName>
        <fullName evidence="2">Uncharacterized protein</fullName>
    </submittedName>
</protein>
<proteinExistence type="predicted"/>
<reference evidence="3" key="1">
    <citation type="journal article" date="2016" name="Nature">
        <title>Genome evolution in the allotetraploid frog Xenopus laevis.</title>
        <authorList>
            <person name="Session A.M."/>
            <person name="Uno Y."/>
            <person name="Kwon T."/>
            <person name="Chapman J.A."/>
            <person name="Toyoda A."/>
            <person name="Takahashi S."/>
            <person name="Fukui A."/>
            <person name="Hikosaka A."/>
            <person name="Suzuki A."/>
            <person name="Kondo M."/>
            <person name="van Heeringen S.J."/>
            <person name="Quigley I."/>
            <person name="Heinz S."/>
            <person name="Ogino H."/>
            <person name="Ochi H."/>
            <person name="Hellsten U."/>
            <person name="Lyons J.B."/>
            <person name="Simakov O."/>
            <person name="Putnam N."/>
            <person name="Stites J."/>
            <person name="Kuroki Y."/>
            <person name="Tanaka T."/>
            <person name="Michiue T."/>
            <person name="Watanabe M."/>
            <person name="Bogdanovic O."/>
            <person name="Lister R."/>
            <person name="Georgiou G."/>
            <person name="Paranjpe S.S."/>
            <person name="van Kruijsbergen I."/>
            <person name="Shu S."/>
            <person name="Carlson J."/>
            <person name="Kinoshita T."/>
            <person name="Ohta Y."/>
            <person name="Mawaribuchi S."/>
            <person name="Jenkins J."/>
            <person name="Grimwood J."/>
            <person name="Schmutz J."/>
            <person name="Mitros T."/>
            <person name="Mozaffari S.V."/>
            <person name="Suzuki Y."/>
            <person name="Haramoto Y."/>
            <person name="Yamamoto T.S."/>
            <person name="Takagi C."/>
            <person name="Heald R."/>
            <person name="Miller K."/>
            <person name="Haudenschild C."/>
            <person name="Kitzman J."/>
            <person name="Nakayama T."/>
            <person name="Izutsu Y."/>
            <person name="Robert J."/>
            <person name="Fortriede J."/>
            <person name="Burns K."/>
            <person name="Lotay V."/>
            <person name="Karimi K."/>
            <person name="Yasuoka Y."/>
            <person name="Dichmann D.S."/>
            <person name="Flajnik M.F."/>
            <person name="Houston D.W."/>
            <person name="Shendure J."/>
            <person name="DuPasquier L."/>
            <person name="Vize P.D."/>
            <person name="Zorn A.M."/>
            <person name="Ito M."/>
            <person name="Marcotte E.M."/>
            <person name="Wallingford J.B."/>
            <person name="Ito Y."/>
            <person name="Asashima M."/>
            <person name="Ueno N."/>
            <person name="Matsuda Y."/>
            <person name="Veenstra G.J."/>
            <person name="Fujiyama A."/>
            <person name="Harland R.M."/>
            <person name="Taira M."/>
            <person name="Rokhsar D.S."/>
        </authorList>
    </citation>
    <scope>NUCLEOTIDE SEQUENCE [LARGE SCALE GENOMIC DNA]</scope>
    <source>
        <strain evidence="3">J</strain>
    </source>
</reference>
<sequence>MKSMRPLASYRTLLDSMKRIRPYVPYRTKFLSFFWIMCLLIIELPPISDKKKHNPWGIGFVLPFGALQLIFSV</sequence>
<keyword evidence="1" id="KW-0812">Transmembrane</keyword>
<evidence type="ECO:0000313" key="2">
    <source>
        <dbReference type="EMBL" id="OCT67177.1"/>
    </source>
</evidence>